<dbReference type="Pfam" id="PF00999">
    <property type="entry name" value="Na_H_Exchanger"/>
    <property type="match status" value="1"/>
</dbReference>
<comment type="similarity">
    <text evidence="2">Belongs to the monovalent cation:proton antiporter 2 (CPA2) transporter (TC 2.A.37) family.</text>
</comment>
<evidence type="ECO:0000256" key="9">
    <source>
        <dbReference type="ARBA" id="ARBA00023065"/>
    </source>
</evidence>
<feature type="transmembrane region" description="Helical" evidence="11">
    <location>
        <begin position="6"/>
        <end position="23"/>
    </location>
</feature>
<proteinExistence type="inferred from homology"/>
<dbReference type="PANTHER" id="PTHR46157">
    <property type="entry name" value="K(+) EFFLUX ANTIPORTER 3, CHLOROPLASTIC"/>
    <property type="match status" value="1"/>
</dbReference>
<keyword evidence="5" id="KW-0633">Potassium transport</keyword>
<gene>
    <name evidence="13" type="ORF">V3390_02400</name>
</gene>
<keyword evidence="3" id="KW-0813">Transport</keyword>
<evidence type="ECO:0000259" key="12">
    <source>
        <dbReference type="PROSITE" id="PS51201"/>
    </source>
</evidence>
<dbReference type="NCBIfam" id="TIGR00932">
    <property type="entry name" value="2a37"/>
    <property type="match status" value="1"/>
</dbReference>
<dbReference type="Pfam" id="PF02254">
    <property type="entry name" value="TrkA_N"/>
    <property type="match status" value="1"/>
</dbReference>
<feature type="transmembrane region" description="Helical" evidence="11">
    <location>
        <begin position="147"/>
        <end position="170"/>
    </location>
</feature>
<feature type="transmembrane region" description="Helical" evidence="11">
    <location>
        <begin position="182"/>
        <end position="201"/>
    </location>
</feature>
<protein>
    <submittedName>
        <fullName evidence="13">Monovalent cation:proton antiporter-2 (CPA2) family protein</fullName>
    </submittedName>
</protein>
<dbReference type="InterPro" id="IPR003148">
    <property type="entry name" value="RCK_N"/>
</dbReference>
<dbReference type="PANTHER" id="PTHR46157:SF4">
    <property type="entry name" value="K(+) EFFLUX ANTIPORTER 3, CHLOROPLASTIC"/>
    <property type="match status" value="1"/>
</dbReference>
<feature type="transmembrane region" description="Helical" evidence="11">
    <location>
        <begin position="86"/>
        <end position="104"/>
    </location>
</feature>
<dbReference type="InterPro" id="IPR038770">
    <property type="entry name" value="Na+/solute_symporter_sf"/>
</dbReference>
<keyword evidence="9" id="KW-0406">Ion transport</keyword>
<dbReference type="InterPro" id="IPR036291">
    <property type="entry name" value="NAD(P)-bd_dom_sf"/>
</dbReference>
<reference evidence="13 14" key="1">
    <citation type="submission" date="2024-01" db="EMBL/GenBank/DDBJ databases">
        <title>Novel species of the genus Luteimonas isolated from rivers.</title>
        <authorList>
            <person name="Lu H."/>
        </authorList>
    </citation>
    <scope>NUCLEOTIDE SEQUENCE [LARGE SCALE GENOMIC DNA]</scope>
    <source>
        <strain evidence="13 14">FXH3W</strain>
    </source>
</reference>
<feature type="transmembrane region" description="Helical" evidence="11">
    <location>
        <begin position="294"/>
        <end position="313"/>
    </location>
</feature>
<dbReference type="EMBL" id="JAZHBO010000001">
    <property type="protein sequence ID" value="MEF2155083.1"/>
    <property type="molecule type" value="Genomic_DNA"/>
</dbReference>
<evidence type="ECO:0000256" key="10">
    <source>
        <dbReference type="ARBA" id="ARBA00023136"/>
    </source>
</evidence>
<feature type="transmembrane region" description="Helical" evidence="11">
    <location>
        <begin position="213"/>
        <end position="233"/>
    </location>
</feature>
<feature type="transmembrane region" description="Helical" evidence="11">
    <location>
        <begin position="325"/>
        <end position="347"/>
    </location>
</feature>
<evidence type="ECO:0000313" key="14">
    <source>
        <dbReference type="Proteomes" id="UP001356170"/>
    </source>
</evidence>
<accession>A0ABU7UXW9</accession>
<dbReference type="Gene3D" id="3.40.50.720">
    <property type="entry name" value="NAD(P)-binding Rossmann-like Domain"/>
    <property type="match status" value="1"/>
</dbReference>
<comment type="subcellular location">
    <subcellularLocation>
        <location evidence="1">Membrane</location>
        <topology evidence="1">Multi-pass membrane protein</topology>
    </subcellularLocation>
</comment>
<feature type="transmembrane region" description="Helical" evidence="11">
    <location>
        <begin position="55"/>
        <end position="74"/>
    </location>
</feature>
<comment type="caution">
    <text evidence="13">The sequence shown here is derived from an EMBL/GenBank/DDBJ whole genome shotgun (WGS) entry which is preliminary data.</text>
</comment>
<feature type="transmembrane region" description="Helical" evidence="11">
    <location>
        <begin position="268"/>
        <end position="288"/>
    </location>
</feature>
<dbReference type="InterPro" id="IPR006153">
    <property type="entry name" value="Cation/H_exchanger_TM"/>
</dbReference>
<keyword evidence="7" id="KW-0630">Potassium</keyword>
<feature type="transmembrane region" description="Helical" evidence="11">
    <location>
        <begin position="116"/>
        <end position="135"/>
    </location>
</feature>
<organism evidence="13 14">
    <name type="scientific">Aquilutibacter rugosus</name>
    <dbReference type="NCBI Taxonomy" id="3115820"/>
    <lineage>
        <taxon>Bacteria</taxon>
        <taxon>Pseudomonadati</taxon>
        <taxon>Pseudomonadota</taxon>
        <taxon>Gammaproteobacteria</taxon>
        <taxon>Lysobacterales</taxon>
        <taxon>Lysobacteraceae</taxon>
        <taxon>Aquilutibacter</taxon>
    </lineage>
</organism>
<dbReference type="SUPFAM" id="SSF51735">
    <property type="entry name" value="NAD(P)-binding Rossmann-fold domains"/>
    <property type="match status" value="1"/>
</dbReference>
<keyword evidence="14" id="KW-1185">Reference proteome</keyword>
<dbReference type="Gene3D" id="1.20.1530.20">
    <property type="match status" value="1"/>
</dbReference>
<dbReference type="Proteomes" id="UP001356170">
    <property type="component" value="Unassembled WGS sequence"/>
</dbReference>
<evidence type="ECO:0000256" key="1">
    <source>
        <dbReference type="ARBA" id="ARBA00004141"/>
    </source>
</evidence>
<keyword evidence="8 11" id="KW-1133">Transmembrane helix</keyword>
<evidence type="ECO:0000256" key="8">
    <source>
        <dbReference type="ARBA" id="ARBA00022989"/>
    </source>
</evidence>
<feature type="transmembrane region" description="Helical" evidence="11">
    <location>
        <begin position="359"/>
        <end position="381"/>
    </location>
</feature>
<name>A0ABU7UXW9_9GAMM</name>
<evidence type="ECO:0000256" key="4">
    <source>
        <dbReference type="ARBA" id="ARBA00022449"/>
    </source>
</evidence>
<evidence type="ECO:0000256" key="2">
    <source>
        <dbReference type="ARBA" id="ARBA00005551"/>
    </source>
</evidence>
<keyword evidence="6 11" id="KW-0812">Transmembrane</keyword>
<keyword evidence="10 11" id="KW-0472">Membrane</keyword>
<sequence>MHHDALSLPIVFLLAAVIAVPLFKRFGFGAVLAYLAAGVLLGPAGLRIISDPERILAASEIGVVMMLFLIGLELSITRLKVMRRPIFVSGGLQWLVSAVALAFLGELLGLSDRTAFVVGAALAMSSTAVGLQLLAERKELLEEHGRLAFAILLLQDLVAIPLLAAVPLLGSLRSEEGLSMAAFLKAVGGFLALLLIGRIALKHLFRIVARTSIPEVFTGASLLVVLGSAWLMANVGLSAGLGAFIAGVLLAESEFRHELESQIEPFKGLLLGLFFIAVGMSVNMDVVVTEPVRILVMLTLLVAVKFAVLYGVGRFTGKLNHLQSLQLAAVLATGGEFAFVILNQAVANRLIEQALNDQLVAVVSLSMALTPIMVSLIGRLVPMVRERERIADRQEGGPVYDDIPADAGANAQVMIAGFGRFGQIVGRFLTAHKIHYVAIDNSAEQVSFMRRFGNTLYYGDSARPGLLRAAGGANIKVFVIALEKSDDNKRTVRIIRRMYPEAKVFARARDRQHAWELMDMGAIPVREMFYSSMELSRQVLEALGSDPETAKQRTARFARWDEKLLQDQFLIYDDPEQLRNTAGSARKQLEELFDADASVDEAIDLDRTP</sequence>
<evidence type="ECO:0000256" key="3">
    <source>
        <dbReference type="ARBA" id="ARBA00022448"/>
    </source>
</evidence>
<feature type="domain" description="RCK N-terminal" evidence="12">
    <location>
        <begin position="410"/>
        <end position="527"/>
    </location>
</feature>
<dbReference type="PROSITE" id="PS51201">
    <property type="entry name" value="RCK_N"/>
    <property type="match status" value="1"/>
</dbReference>
<evidence type="ECO:0000256" key="11">
    <source>
        <dbReference type="SAM" id="Phobius"/>
    </source>
</evidence>
<evidence type="ECO:0000256" key="6">
    <source>
        <dbReference type="ARBA" id="ARBA00022692"/>
    </source>
</evidence>
<keyword evidence="4" id="KW-0050">Antiport</keyword>
<evidence type="ECO:0000256" key="7">
    <source>
        <dbReference type="ARBA" id="ARBA00022958"/>
    </source>
</evidence>
<dbReference type="InterPro" id="IPR004771">
    <property type="entry name" value="K/H_exchanger"/>
</dbReference>
<evidence type="ECO:0000256" key="5">
    <source>
        <dbReference type="ARBA" id="ARBA00022538"/>
    </source>
</evidence>
<evidence type="ECO:0000313" key="13">
    <source>
        <dbReference type="EMBL" id="MEF2155083.1"/>
    </source>
</evidence>
<feature type="transmembrane region" description="Helical" evidence="11">
    <location>
        <begin position="30"/>
        <end position="49"/>
    </location>
</feature>
<dbReference type="RefSeq" id="WP_331703218.1">
    <property type="nucleotide sequence ID" value="NZ_JAZHBO010000001.1"/>
</dbReference>